<comment type="caution">
    <text evidence="1">The sequence shown here is derived from an EMBL/GenBank/DDBJ whole genome shotgun (WGS) entry which is preliminary data.</text>
</comment>
<evidence type="ECO:0000313" key="2">
    <source>
        <dbReference type="Proteomes" id="UP001597405"/>
    </source>
</evidence>
<sequence>MLYAWVGDQKRAPIAKGERTTCRDCGGLLTAVMPVENIPHWRHKAGDCDPWSEPEGAWHLGWKELFDISCREIGLRDPVTGELHRADVLVGSATPMATVLELQHSSISEDERIARESFYRRGHRMFWLVHVHSESSFLGTYFGMSLDFKSHVVNLDGKEFAIMRWMGPNKQFIEKWKRAAAHVFFNAGPYIFYLAGPAATSRLGGPVEAWRICPLRANSRRVSASRERRRSSISVALVRAPKEIRDRSMKSTCR</sequence>
<reference evidence="2" key="1">
    <citation type="journal article" date="2019" name="Int. J. Syst. Evol. Microbiol.">
        <title>The Global Catalogue of Microorganisms (GCM) 10K type strain sequencing project: providing services to taxonomists for standard genome sequencing and annotation.</title>
        <authorList>
            <consortium name="The Broad Institute Genomics Platform"/>
            <consortium name="The Broad Institute Genome Sequencing Center for Infectious Disease"/>
            <person name="Wu L."/>
            <person name="Ma J."/>
        </authorList>
    </citation>
    <scope>NUCLEOTIDE SEQUENCE [LARGE SCALE GENOMIC DNA]</scope>
    <source>
        <strain evidence="2">CGMCC 1.16225</strain>
    </source>
</reference>
<dbReference type="RefSeq" id="WP_379097669.1">
    <property type="nucleotide sequence ID" value="NZ_JBHUGZ010000007.1"/>
</dbReference>
<organism evidence="1 2">
    <name type="scientific">Mesorhizobium newzealandense</name>
    <dbReference type="NCBI Taxonomy" id="1300302"/>
    <lineage>
        <taxon>Bacteria</taxon>
        <taxon>Pseudomonadati</taxon>
        <taxon>Pseudomonadota</taxon>
        <taxon>Alphaproteobacteria</taxon>
        <taxon>Hyphomicrobiales</taxon>
        <taxon>Phyllobacteriaceae</taxon>
        <taxon>Mesorhizobium</taxon>
    </lineage>
</organism>
<protein>
    <submittedName>
        <fullName evidence="1">Competence protein CoiA</fullName>
    </submittedName>
</protein>
<accession>A0ABW4U787</accession>
<gene>
    <name evidence="1" type="ORF">ACFSOZ_11980</name>
</gene>
<proteinExistence type="predicted"/>
<dbReference type="Proteomes" id="UP001597405">
    <property type="component" value="Unassembled WGS sequence"/>
</dbReference>
<name>A0ABW4U787_9HYPH</name>
<evidence type="ECO:0000313" key="1">
    <source>
        <dbReference type="EMBL" id="MFD1983387.1"/>
    </source>
</evidence>
<dbReference type="EMBL" id="JBHUGZ010000007">
    <property type="protein sequence ID" value="MFD1983387.1"/>
    <property type="molecule type" value="Genomic_DNA"/>
</dbReference>
<keyword evidence="2" id="KW-1185">Reference proteome</keyword>